<accession>A0A199VZT9</accession>
<name>A0A199VZT9_ANACO</name>
<dbReference type="EMBL" id="LSRQ01000480">
    <property type="protein sequence ID" value="OAY82503.1"/>
    <property type="molecule type" value="Genomic_DNA"/>
</dbReference>
<proteinExistence type="predicted"/>
<evidence type="ECO:0000313" key="2">
    <source>
        <dbReference type="Proteomes" id="UP000092600"/>
    </source>
</evidence>
<reference evidence="1 2" key="1">
    <citation type="journal article" date="2016" name="DNA Res.">
        <title>The draft genome of MD-2 pineapple using hybrid error correction of long reads.</title>
        <authorList>
            <person name="Redwan R.M."/>
            <person name="Saidin A."/>
            <person name="Kumar S.V."/>
        </authorList>
    </citation>
    <scope>NUCLEOTIDE SEQUENCE [LARGE SCALE GENOMIC DNA]</scope>
    <source>
        <strain evidence="2">cv. MD2</strain>
        <tissue evidence="1">Leaf</tissue>
    </source>
</reference>
<comment type="caution">
    <text evidence="1">The sequence shown here is derived from an EMBL/GenBank/DDBJ whole genome shotgun (WGS) entry which is preliminary data.</text>
</comment>
<protein>
    <submittedName>
        <fullName evidence="1">Peptide-N4-(N-acetyl-beta-glucosaminyl)asparagine amidase A</fullName>
    </submittedName>
</protein>
<gene>
    <name evidence="1" type="ORF">ACMD2_19777</name>
</gene>
<sequence length="275" mass="31233">MVKYRRRLAFTVIYTGGINPFCGGHYGDRLVRLPSMISRSPRFSARSWMDSRTNSGSGLQTLWTFEFDGVRCKRQLSGRKPDYRFELRHIYEEPFFGFVFGEVFQTFPLYVYTGNTDQTNDTYSTVVNVSLEFDEKRISGERFGFSFSNLRNLQTAEGNMTVKGNLVTSGIGSTQQVYRYESTDGCYFRNVSSSNYTILYDESEKSCTESASMWTNKSQTFYTYESDVPFGSVFVANVQYDAKGHSACIIGCGGVVQKRSAGHQKTTKLLKPKSN</sequence>
<dbReference type="InterPro" id="IPR021102">
    <property type="entry name" value="PNGase_A"/>
</dbReference>
<dbReference type="AlphaFoldDB" id="A0A199VZT9"/>
<dbReference type="PANTHER" id="PTHR31104">
    <property type="entry name" value="PEPTIDE-N4-(N-ACETYL-BETA-GLUCOSAMINYL)ASPARAGINE AMIDASE A PROTEIN"/>
    <property type="match status" value="1"/>
</dbReference>
<dbReference type="Proteomes" id="UP000092600">
    <property type="component" value="Unassembled WGS sequence"/>
</dbReference>
<organism evidence="1 2">
    <name type="scientific">Ananas comosus</name>
    <name type="common">Pineapple</name>
    <name type="synonym">Ananas ananas</name>
    <dbReference type="NCBI Taxonomy" id="4615"/>
    <lineage>
        <taxon>Eukaryota</taxon>
        <taxon>Viridiplantae</taxon>
        <taxon>Streptophyta</taxon>
        <taxon>Embryophyta</taxon>
        <taxon>Tracheophyta</taxon>
        <taxon>Spermatophyta</taxon>
        <taxon>Magnoliopsida</taxon>
        <taxon>Liliopsida</taxon>
        <taxon>Poales</taxon>
        <taxon>Bromeliaceae</taxon>
        <taxon>Bromelioideae</taxon>
        <taxon>Ananas</taxon>
    </lineage>
</organism>
<dbReference type="STRING" id="4615.A0A199VZT9"/>
<evidence type="ECO:0000313" key="1">
    <source>
        <dbReference type="EMBL" id="OAY82503.1"/>
    </source>
</evidence>